<evidence type="ECO:0000313" key="2">
    <source>
        <dbReference type="EMBL" id="AXG79724.1"/>
    </source>
</evidence>
<evidence type="ECO:0000313" key="3">
    <source>
        <dbReference type="Proteomes" id="UP000253868"/>
    </source>
</evidence>
<feature type="domain" description="HTH cro/C1-type" evidence="1">
    <location>
        <begin position="19"/>
        <end position="73"/>
    </location>
</feature>
<dbReference type="InterPro" id="IPR001387">
    <property type="entry name" value="Cro/C1-type_HTH"/>
</dbReference>
<dbReference type="OrthoDB" id="3462393at2"/>
<dbReference type="InterPro" id="IPR010982">
    <property type="entry name" value="Lambda_DNA-bd_dom_sf"/>
</dbReference>
<dbReference type="AlphaFoldDB" id="A0A345HSQ0"/>
<dbReference type="EMBL" id="CP031194">
    <property type="protein sequence ID" value="AXG79724.1"/>
    <property type="molecule type" value="Genomic_DNA"/>
</dbReference>
<dbReference type="Pfam" id="PF19054">
    <property type="entry name" value="DUF5753"/>
    <property type="match status" value="1"/>
</dbReference>
<dbReference type="RefSeq" id="WP_114661053.1">
    <property type="nucleotide sequence ID" value="NZ_CP031194.1"/>
</dbReference>
<protein>
    <submittedName>
        <fullName evidence="2">XRE family transcriptional regulator</fullName>
    </submittedName>
</protein>
<sequence length="284" mass="31212">MAKRAFPPSVRQRRLGAELRRLREHAELSVTKAAALLGSSQPQVSSVELGHFAVSADRVRAMARSYTCTDEALIDALAEMTGGRTRGWWDEYRDILPADTLDLAELEHHATAMRTAAVIHLPGVLQTRAHAHAVISDVVPTLSPPEVEHRVSYRIKRQAVLYRENPTPLTAIIHEAALRMGFGGPDVARAQLKTLLDLSEHEHITIRVVPFGASTFPSSGQGIHHMAGAIPALDTVQLDTDHGSAFLDNQPQLVKYRTVLDRMEGCSLKPAASRTLIRRLAQDI</sequence>
<keyword evidence="3" id="KW-1185">Reference proteome</keyword>
<evidence type="ECO:0000259" key="1">
    <source>
        <dbReference type="PROSITE" id="PS50943"/>
    </source>
</evidence>
<dbReference type="GO" id="GO:0003677">
    <property type="term" value="F:DNA binding"/>
    <property type="evidence" value="ECO:0007669"/>
    <property type="project" value="InterPro"/>
</dbReference>
<dbReference type="InterPro" id="IPR043917">
    <property type="entry name" value="DUF5753"/>
</dbReference>
<dbReference type="Proteomes" id="UP000253868">
    <property type="component" value="Chromosome"/>
</dbReference>
<accession>A0A345HSQ0</accession>
<dbReference type="CDD" id="cd00093">
    <property type="entry name" value="HTH_XRE"/>
    <property type="match status" value="1"/>
</dbReference>
<dbReference type="Pfam" id="PF13560">
    <property type="entry name" value="HTH_31"/>
    <property type="match status" value="1"/>
</dbReference>
<dbReference type="KEGG" id="spad:DVK44_21035"/>
<dbReference type="SMART" id="SM00530">
    <property type="entry name" value="HTH_XRE"/>
    <property type="match status" value="1"/>
</dbReference>
<dbReference type="Gene3D" id="1.10.260.40">
    <property type="entry name" value="lambda repressor-like DNA-binding domains"/>
    <property type="match status" value="1"/>
</dbReference>
<organism evidence="2 3">
    <name type="scientific">Streptomyces paludis</name>
    <dbReference type="NCBI Taxonomy" id="2282738"/>
    <lineage>
        <taxon>Bacteria</taxon>
        <taxon>Bacillati</taxon>
        <taxon>Actinomycetota</taxon>
        <taxon>Actinomycetes</taxon>
        <taxon>Kitasatosporales</taxon>
        <taxon>Streptomycetaceae</taxon>
        <taxon>Streptomyces</taxon>
    </lineage>
</organism>
<name>A0A345HSQ0_9ACTN</name>
<dbReference type="PROSITE" id="PS50943">
    <property type="entry name" value="HTH_CROC1"/>
    <property type="match status" value="1"/>
</dbReference>
<proteinExistence type="predicted"/>
<gene>
    <name evidence="2" type="ORF">DVK44_21035</name>
</gene>
<dbReference type="SUPFAM" id="SSF47413">
    <property type="entry name" value="lambda repressor-like DNA-binding domains"/>
    <property type="match status" value="1"/>
</dbReference>
<reference evidence="3" key="1">
    <citation type="submission" date="2018-07" db="EMBL/GenBank/DDBJ databases">
        <authorList>
            <person name="Zhao J."/>
        </authorList>
    </citation>
    <scope>NUCLEOTIDE SEQUENCE [LARGE SCALE GENOMIC DNA]</scope>
    <source>
        <strain evidence="3">GSSD-12</strain>
    </source>
</reference>